<dbReference type="PANTHER" id="PTHR44119:SF1">
    <property type="entry name" value="MAGNESIUM-CHELATASE SUBUNIT CHLH, CHLOROPLASTIC"/>
    <property type="match status" value="1"/>
</dbReference>
<dbReference type="Pfam" id="PF02514">
    <property type="entry name" value="CobN-Mg_chel"/>
    <property type="match status" value="1"/>
</dbReference>
<proteinExistence type="predicted"/>
<name>A0A7J3LZF6_ARCFL</name>
<dbReference type="PANTHER" id="PTHR44119">
    <property type="entry name" value="MAGNESIUM-CHELATASE SUBUNIT CHLH, CHLOROPLASTIC"/>
    <property type="match status" value="1"/>
</dbReference>
<dbReference type="AlphaFoldDB" id="A0A7J3LZF6"/>
<dbReference type="CDD" id="cd10150">
    <property type="entry name" value="CobN_like"/>
    <property type="match status" value="1"/>
</dbReference>
<organism evidence="2">
    <name type="scientific">Archaeoglobus fulgidus</name>
    <dbReference type="NCBI Taxonomy" id="2234"/>
    <lineage>
        <taxon>Archaea</taxon>
        <taxon>Methanobacteriati</taxon>
        <taxon>Methanobacteriota</taxon>
        <taxon>Archaeoglobi</taxon>
        <taxon>Archaeoglobales</taxon>
        <taxon>Archaeoglobaceae</taxon>
        <taxon>Archaeoglobus</taxon>
    </lineage>
</organism>
<protein>
    <submittedName>
        <fullName evidence="2">Cobaltochelatase subunit CobN</fullName>
    </submittedName>
</protein>
<feature type="domain" description="CobN/magnesium chelatase" evidence="1">
    <location>
        <begin position="142"/>
        <end position="1143"/>
    </location>
</feature>
<evidence type="ECO:0000313" key="2">
    <source>
        <dbReference type="EMBL" id="HGT82172.1"/>
    </source>
</evidence>
<gene>
    <name evidence="2" type="ORF">ENT52_00335</name>
</gene>
<comment type="caution">
    <text evidence="2">The sequence shown here is derived from an EMBL/GenBank/DDBJ whole genome shotgun (WGS) entry which is preliminary data.</text>
</comment>
<dbReference type="InterPro" id="IPR003672">
    <property type="entry name" value="CobN/Mg_chltase"/>
</dbReference>
<dbReference type="EMBL" id="DSYZ01000011">
    <property type="protein sequence ID" value="HGT82172.1"/>
    <property type="molecule type" value="Genomic_DNA"/>
</dbReference>
<accession>A0A7J3LZF6</accession>
<evidence type="ECO:0000259" key="1">
    <source>
        <dbReference type="Pfam" id="PF02514"/>
    </source>
</evidence>
<sequence>MRILLISTVVNRSLKTAISSVKDLCGVELIYSYDLWKYAKEELQNLVNKSDLILLDVRGDPAILKEIDFKDKDVIVLVGGSTLMSKAKLGKFRIPAKVASEITNPESIKKRIEMMQKSIEMLGKILPFGALKDARDYIKTLRYWSNAGFENYRNMFLHLCKVKGMQVEVKEPEEFPEYGFYHPDCRFSYTPKINPEKPTVGILFYGGMHFESCIKTLEMLTEKFKDLNVIPVFSEGILNLKALEKLYEVGKVDAIISLLWFRLNGGPIGGDPAKTIEMLKKEKSKLFTPALMFNQKIDDWQEHERGLNPVNLLASVTLPEMDGAVEPIPVCGVRNDEVVPIEDRVERFAERVRNWVLLSRKQNSEKRVAIVIYNYPPGEENLGKAAYLDTFKSLEVILKELRKRGYSVQEADIEKLLLARNLFNPNALPEKMIDCPRLAIEDYISFFSTLEEDVKREIIETFGEPPGDIMVDESGILIPAVILGNISIVVQPARKKLFSEEDVYSAIHDKTKPPHHQYLATYFWIQKIFKADAVIHLGTHGTAELMKGKEVGLSSKCYPDILIDSIPSIYVYHVVNTSEATIAKRRLYSTLISYNSPPYTFSGLYEDYLKLEDLIEEYRQEKAHGGAEIIKTKIIDLAKKLNLGEDIDKLELKLYEFKKSIIPKGLHVIGERYGEKELKDFMLALSLRKITKILADKKGWSLENLSKRKLLEEEAERIVERFLSGEKINKDVEEVLKESFETAKKFVDNSLEIENLFEALDGKYVEPSVGGDVIRNPEALPTGRNIYAFDPLKVPTEGAVDRGKKIAEETLKRFYESNGKYPETVAVVLWGFETAKTYGETVAQIFEYLGVEVIHKTPWEKELRIRSLEELKRPRIDVVVTICGFFREMFPNVIDLLDKAFKIVSELEESEEMNFVKKHSKKIGNYRIFGPRATEYGTRMLQLVEDSAWNSEDQLVEAYLSSMCFAYGRNFHSIEAREEFKELLKTVELVSQVRSSNDYEITDLDHYYEFFGGIAKSVEILKGQKPEMLIADSTTESLKVESIGDAIEKGSVTRTLNPLWIEEMLKHRFLGVQKIADRVENLLGLSATTGVANWIWDKVAERFVLDENMFNRLKELNVYATKEIVEKLLEAERRGYWKASDEVKSKLVEKFMELDGILEEVIK</sequence>
<reference evidence="2" key="1">
    <citation type="journal article" date="2020" name="mSystems">
        <title>Genome- and Community-Level Interaction Insights into Carbon Utilization and Element Cycling Functions of Hydrothermarchaeota in Hydrothermal Sediment.</title>
        <authorList>
            <person name="Zhou Z."/>
            <person name="Liu Y."/>
            <person name="Xu W."/>
            <person name="Pan J."/>
            <person name="Luo Z.H."/>
            <person name="Li M."/>
        </authorList>
    </citation>
    <scope>NUCLEOTIDE SEQUENCE [LARGE SCALE GENOMIC DNA]</scope>
    <source>
        <strain evidence="2">SpSt-587</strain>
    </source>
</reference>